<proteinExistence type="predicted"/>
<evidence type="ECO:0000313" key="3">
    <source>
        <dbReference type="WBParaSite" id="SBAD_0000866201-mRNA-1"/>
    </source>
</evidence>
<reference evidence="1 2" key="2">
    <citation type="submission" date="2018-11" db="EMBL/GenBank/DDBJ databases">
        <authorList>
            <consortium name="Pathogen Informatics"/>
        </authorList>
    </citation>
    <scope>NUCLEOTIDE SEQUENCE [LARGE SCALE GENOMIC DNA]</scope>
</reference>
<evidence type="ECO:0000313" key="1">
    <source>
        <dbReference type="EMBL" id="VDP16666.1"/>
    </source>
</evidence>
<dbReference type="Proteomes" id="UP000270296">
    <property type="component" value="Unassembled WGS sequence"/>
</dbReference>
<name>A0A183IXK5_9BILA</name>
<evidence type="ECO:0000313" key="2">
    <source>
        <dbReference type="Proteomes" id="UP000270296"/>
    </source>
</evidence>
<gene>
    <name evidence="1" type="ORF">SBAD_LOCUS8353</name>
</gene>
<dbReference type="AlphaFoldDB" id="A0A183IXK5"/>
<sequence>MSGCGRQQMNVSETKSLVVYRSPARCALQISEEGRKEVRKCMYLRIIFVDDGKFEEQIHWRIGMANGVMCMYESEPL</sequence>
<dbReference type="EMBL" id="UZAM01011507">
    <property type="protein sequence ID" value="VDP16666.1"/>
    <property type="molecule type" value="Genomic_DNA"/>
</dbReference>
<accession>A0A183IXK5</accession>
<organism evidence="3">
    <name type="scientific">Soboliphyme baturini</name>
    <dbReference type="NCBI Taxonomy" id="241478"/>
    <lineage>
        <taxon>Eukaryota</taxon>
        <taxon>Metazoa</taxon>
        <taxon>Ecdysozoa</taxon>
        <taxon>Nematoda</taxon>
        <taxon>Enoplea</taxon>
        <taxon>Dorylaimia</taxon>
        <taxon>Dioctophymatida</taxon>
        <taxon>Dioctophymatoidea</taxon>
        <taxon>Soboliphymatidae</taxon>
        <taxon>Soboliphyme</taxon>
    </lineage>
</organism>
<reference evidence="3" key="1">
    <citation type="submission" date="2016-06" db="UniProtKB">
        <authorList>
            <consortium name="WormBaseParasite"/>
        </authorList>
    </citation>
    <scope>IDENTIFICATION</scope>
</reference>
<keyword evidence="2" id="KW-1185">Reference proteome</keyword>
<protein>
    <submittedName>
        <fullName evidence="1 3">Uncharacterized protein</fullName>
    </submittedName>
</protein>
<dbReference type="WBParaSite" id="SBAD_0000866201-mRNA-1">
    <property type="protein sequence ID" value="SBAD_0000866201-mRNA-1"/>
    <property type="gene ID" value="SBAD_0000866201"/>
</dbReference>